<proteinExistence type="predicted"/>
<sequence>MRSGRRRSHLIRAGLGQRVHLSPYRCSFPEEVPALKDVIFLASGLGIRASGFGLGHSSFRLRAFRLSALTLALLAFAFMHWALGFRLWHWALGILIFGHCLWAWAFDALGTDLRAFVLQLRSSCFMIRASSLGHQVTGFKLGHGPLAVGLCRVDLDFLEPKRQIVTLKYLEHNACHGMGPIPLERGAGEGESPYGPHPTAMRAAIAESGYLGMQPKLGGKFYPRLNTGERPIANNLMRNGGALVRRSARGAGRCRPWRRPEPELLMLKGIPPTRSGVQERALSGEPPGAPSCSPYRPAGSPSDRLETRTKEFDMRAS</sequence>
<feature type="region of interest" description="Disordered" evidence="1">
    <location>
        <begin position="269"/>
        <end position="317"/>
    </location>
</feature>
<dbReference type="EMBL" id="KZ451917">
    <property type="protein sequence ID" value="PKA62351.1"/>
    <property type="molecule type" value="Genomic_DNA"/>
</dbReference>
<evidence type="ECO:0000313" key="4">
    <source>
        <dbReference type="Proteomes" id="UP000236161"/>
    </source>
</evidence>
<evidence type="ECO:0000256" key="2">
    <source>
        <dbReference type="SAM" id="Phobius"/>
    </source>
</evidence>
<feature type="transmembrane region" description="Helical" evidence="2">
    <location>
        <begin position="63"/>
        <end position="81"/>
    </location>
</feature>
<evidence type="ECO:0000313" key="3">
    <source>
        <dbReference type="EMBL" id="PKA62351.1"/>
    </source>
</evidence>
<dbReference type="AlphaFoldDB" id="A0A2I0B3H9"/>
<feature type="transmembrane region" description="Helical" evidence="2">
    <location>
        <begin position="87"/>
        <end position="106"/>
    </location>
</feature>
<accession>A0A2I0B3H9</accession>
<gene>
    <name evidence="3" type="ORF">AXF42_Ash009235</name>
</gene>
<keyword evidence="4" id="KW-1185">Reference proteome</keyword>
<reference evidence="3 4" key="1">
    <citation type="journal article" date="2017" name="Nature">
        <title>The Apostasia genome and the evolution of orchids.</title>
        <authorList>
            <person name="Zhang G.Q."/>
            <person name="Liu K.W."/>
            <person name="Li Z."/>
            <person name="Lohaus R."/>
            <person name="Hsiao Y.Y."/>
            <person name="Niu S.C."/>
            <person name="Wang J.Y."/>
            <person name="Lin Y.C."/>
            <person name="Xu Q."/>
            <person name="Chen L.J."/>
            <person name="Yoshida K."/>
            <person name="Fujiwara S."/>
            <person name="Wang Z.W."/>
            <person name="Zhang Y.Q."/>
            <person name="Mitsuda N."/>
            <person name="Wang M."/>
            <person name="Liu G.H."/>
            <person name="Pecoraro L."/>
            <person name="Huang H.X."/>
            <person name="Xiao X.J."/>
            <person name="Lin M."/>
            <person name="Wu X.Y."/>
            <person name="Wu W.L."/>
            <person name="Chen Y.Y."/>
            <person name="Chang S.B."/>
            <person name="Sakamoto S."/>
            <person name="Ohme-Takagi M."/>
            <person name="Yagi M."/>
            <person name="Zeng S.J."/>
            <person name="Shen C.Y."/>
            <person name="Yeh C.M."/>
            <person name="Luo Y.B."/>
            <person name="Tsai W.C."/>
            <person name="Van de Peer Y."/>
            <person name="Liu Z.J."/>
        </authorList>
    </citation>
    <scope>NUCLEOTIDE SEQUENCE [LARGE SCALE GENOMIC DNA]</scope>
    <source>
        <strain evidence="4">cv. Shenzhen</strain>
        <tissue evidence="3">Stem</tissue>
    </source>
</reference>
<dbReference type="Proteomes" id="UP000236161">
    <property type="component" value="Unassembled WGS sequence"/>
</dbReference>
<dbReference type="OrthoDB" id="1302636at2759"/>
<keyword evidence="2" id="KW-0812">Transmembrane</keyword>
<keyword evidence="2" id="KW-0472">Membrane</keyword>
<name>A0A2I0B3H9_9ASPA</name>
<evidence type="ECO:0000256" key="1">
    <source>
        <dbReference type="SAM" id="MobiDB-lite"/>
    </source>
</evidence>
<protein>
    <submittedName>
        <fullName evidence="3">Uncharacterized protein</fullName>
    </submittedName>
</protein>
<feature type="compositionally biased region" description="Basic and acidic residues" evidence="1">
    <location>
        <begin position="303"/>
        <end position="317"/>
    </location>
</feature>
<keyword evidence="2" id="KW-1133">Transmembrane helix</keyword>
<organism evidence="3 4">
    <name type="scientific">Apostasia shenzhenica</name>
    <dbReference type="NCBI Taxonomy" id="1088818"/>
    <lineage>
        <taxon>Eukaryota</taxon>
        <taxon>Viridiplantae</taxon>
        <taxon>Streptophyta</taxon>
        <taxon>Embryophyta</taxon>
        <taxon>Tracheophyta</taxon>
        <taxon>Spermatophyta</taxon>
        <taxon>Magnoliopsida</taxon>
        <taxon>Liliopsida</taxon>
        <taxon>Asparagales</taxon>
        <taxon>Orchidaceae</taxon>
        <taxon>Apostasioideae</taxon>
        <taxon>Apostasia</taxon>
    </lineage>
</organism>